<feature type="transmembrane region" description="Helical" evidence="2">
    <location>
        <begin position="628"/>
        <end position="648"/>
    </location>
</feature>
<dbReference type="Gene3D" id="1.20.1280.50">
    <property type="match status" value="1"/>
</dbReference>
<feature type="transmembrane region" description="Helical" evidence="2">
    <location>
        <begin position="709"/>
        <end position="731"/>
    </location>
</feature>
<dbReference type="InterPro" id="IPR006566">
    <property type="entry name" value="FBD"/>
</dbReference>
<dbReference type="InterPro" id="IPR036047">
    <property type="entry name" value="F-box-like_dom_sf"/>
</dbReference>
<dbReference type="InterPro" id="IPR055357">
    <property type="entry name" value="LRR_At1g61320_AtMIF1"/>
</dbReference>
<dbReference type="Pfam" id="PF23622">
    <property type="entry name" value="LRR_At1g61320_AtMIF1"/>
    <property type="match status" value="1"/>
</dbReference>
<gene>
    <name evidence="4" type="ORF">BUALT_Bualt12G0012200</name>
</gene>
<dbReference type="CDD" id="cd22160">
    <property type="entry name" value="F-box_AtFBL13-like"/>
    <property type="match status" value="1"/>
</dbReference>
<dbReference type="InterPro" id="IPR032675">
    <property type="entry name" value="LRR_dom_sf"/>
</dbReference>
<dbReference type="Pfam" id="PF00646">
    <property type="entry name" value="F-box"/>
    <property type="match status" value="2"/>
</dbReference>
<keyword evidence="2" id="KW-1133">Transmembrane helix</keyword>
<dbReference type="PANTHER" id="PTHR31639">
    <property type="entry name" value="F-BOX PROTEIN-LIKE"/>
    <property type="match status" value="1"/>
</dbReference>
<evidence type="ECO:0000313" key="5">
    <source>
        <dbReference type="Proteomes" id="UP000826271"/>
    </source>
</evidence>
<proteinExistence type="predicted"/>
<dbReference type="PANTHER" id="PTHR31639:SF42">
    <property type="entry name" value="OS02G0160200 PROTEIN"/>
    <property type="match status" value="1"/>
</dbReference>
<dbReference type="AlphaFoldDB" id="A0AAV6WW69"/>
<dbReference type="PROSITE" id="PS50181">
    <property type="entry name" value="FBOX"/>
    <property type="match status" value="1"/>
</dbReference>
<dbReference type="SUPFAM" id="SSF52047">
    <property type="entry name" value="RNI-like"/>
    <property type="match status" value="2"/>
</dbReference>
<dbReference type="SMART" id="SM00256">
    <property type="entry name" value="FBOX"/>
    <property type="match status" value="2"/>
</dbReference>
<sequence>MEERRGVNAYGVPATGSVNAENSQLINKRPKLCENPEATKLFLEEEDRLSALPVSLLLHILSFLGTKDIAKTGVLSRRWQYLWTDLSEFDFRDYNLEIGRIRGFVNWVSKSLAICSGNYLKKFKVMFYYHDCFASSVNAWIQFVIQNKLKDVSLSLHSNNKDFYKLPPLMYSNSSFTNLSLERCIIAPPGTIEWKSLTSLSIAQAELSQTVMGVILSGCPVLRTLRLTYCWGSRFFDINTRSLTVLVIDNWIDNSAMPLLAICAPYIRDLLLTGDFTRTKCPNFRLIGSSSLVRAYLGFFGNLSPSSYREASVDNVTNYVRALLGNLKDVEELVLSARCGESFSGIPCLLESSPDLETLSIHWRSHEPHKGHAAFALNCDLLKLKTVRFTNFGGPYAAGDAILKLVQLLLKRAKILEQMVIGVNERTRSSSSTRNSSDYLKIAETVLSYPRSSPKAMVQLSFNTLYFSLETFESIFFPSTSHERFHRPALQLQSLYTPDFTNLFSGKKPNDIVLSLDDGQAIHDVFSRRSFVLRIKKKDKPGILKPYLQHVHTVPDDIEQRRKELKIHHHSNGKWKSVLFKSPCQLRLTVLSRYIEETKILSMAYAMLEGRNTTEQWIAFSHSSFPRFFFPLLLMFVSFAVTLPLPLLHRPAEPTAATSLFFSSFSLNLSSSVPAVPWPGNRRNGRVTQRLRKSAMLMPNIISQDCSSLIVAIIHNLCSSIVACLILVYHLHLRDCFPYHKETDKRRGLNNKERSSPARPDTRDRRLQGKNGSRNLTAKDIDAKPSSDKLDANTLLFLRILSFLDTKDVVRTNLLSRKFRYLWSEALELNFSHRNQEYEESRRFALWISSTALSVCNATDFKKFTLKFHYRRFKLDFYVLPQEMFFDSSLTNLSLRGCIINPVRFVEWKFLTSLSIAQMKSTKSVMNYITLGCPGLKYLELIECSGSASLVFCGPLKQLVLRNWSLSGAGD</sequence>
<feature type="compositionally biased region" description="Basic and acidic residues" evidence="1">
    <location>
        <begin position="744"/>
        <end position="767"/>
    </location>
</feature>
<reference evidence="4" key="1">
    <citation type="submission" date="2019-10" db="EMBL/GenBank/DDBJ databases">
        <authorList>
            <person name="Zhang R."/>
            <person name="Pan Y."/>
            <person name="Wang J."/>
            <person name="Ma R."/>
            <person name="Yu S."/>
        </authorList>
    </citation>
    <scope>NUCLEOTIDE SEQUENCE</scope>
    <source>
        <strain evidence="4">LA-IB0</strain>
        <tissue evidence="4">Leaf</tissue>
    </source>
</reference>
<keyword evidence="2" id="KW-0472">Membrane</keyword>
<feature type="region of interest" description="Disordered" evidence="1">
    <location>
        <begin position="744"/>
        <end position="781"/>
    </location>
</feature>
<organism evidence="4 5">
    <name type="scientific">Buddleja alternifolia</name>
    <dbReference type="NCBI Taxonomy" id="168488"/>
    <lineage>
        <taxon>Eukaryota</taxon>
        <taxon>Viridiplantae</taxon>
        <taxon>Streptophyta</taxon>
        <taxon>Embryophyta</taxon>
        <taxon>Tracheophyta</taxon>
        <taxon>Spermatophyta</taxon>
        <taxon>Magnoliopsida</taxon>
        <taxon>eudicotyledons</taxon>
        <taxon>Gunneridae</taxon>
        <taxon>Pentapetalae</taxon>
        <taxon>asterids</taxon>
        <taxon>lamiids</taxon>
        <taxon>Lamiales</taxon>
        <taxon>Scrophulariaceae</taxon>
        <taxon>Buddlejeae</taxon>
        <taxon>Buddleja</taxon>
    </lineage>
</organism>
<feature type="domain" description="F-box" evidence="3">
    <location>
        <begin position="46"/>
        <end position="94"/>
    </location>
</feature>
<evidence type="ECO:0000256" key="2">
    <source>
        <dbReference type="SAM" id="Phobius"/>
    </source>
</evidence>
<name>A0AAV6WW69_9LAMI</name>
<evidence type="ECO:0000259" key="3">
    <source>
        <dbReference type="PROSITE" id="PS50181"/>
    </source>
</evidence>
<accession>A0AAV6WW69</accession>
<protein>
    <recommendedName>
        <fullName evidence="3">F-box domain-containing protein</fullName>
    </recommendedName>
</protein>
<dbReference type="InterPro" id="IPR001810">
    <property type="entry name" value="F-box_dom"/>
</dbReference>
<keyword evidence="5" id="KW-1185">Reference proteome</keyword>
<evidence type="ECO:0000313" key="4">
    <source>
        <dbReference type="EMBL" id="KAG8371912.1"/>
    </source>
</evidence>
<dbReference type="SUPFAM" id="SSF81383">
    <property type="entry name" value="F-box domain"/>
    <property type="match status" value="2"/>
</dbReference>
<keyword evidence="2" id="KW-0812">Transmembrane</keyword>
<dbReference type="Gene3D" id="3.80.10.10">
    <property type="entry name" value="Ribonuclease Inhibitor"/>
    <property type="match status" value="2"/>
</dbReference>
<dbReference type="InterPro" id="IPR053781">
    <property type="entry name" value="F-box_AtFBL13-like"/>
</dbReference>
<dbReference type="EMBL" id="WHWC01000012">
    <property type="protein sequence ID" value="KAG8371912.1"/>
    <property type="molecule type" value="Genomic_DNA"/>
</dbReference>
<dbReference type="Proteomes" id="UP000826271">
    <property type="component" value="Unassembled WGS sequence"/>
</dbReference>
<comment type="caution">
    <text evidence="4">The sequence shown here is derived from an EMBL/GenBank/DDBJ whole genome shotgun (WGS) entry which is preliminary data.</text>
</comment>
<dbReference type="SMART" id="SM00579">
    <property type="entry name" value="FBD"/>
    <property type="match status" value="1"/>
</dbReference>
<evidence type="ECO:0000256" key="1">
    <source>
        <dbReference type="SAM" id="MobiDB-lite"/>
    </source>
</evidence>